<protein>
    <submittedName>
        <fullName evidence="1">Uncharacterized protein</fullName>
    </submittedName>
</protein>
<proteinExistence type="predicted"/>
<reference evidence="1 2" key="1">
    <citation type="submission" date="2017-09" db="EMBL/GenBank/DDBJ databases">
        <title>Large-scale bioinformatics analysis of Bacillus genomes uncovers conserved roles of natural products in bacterial physiology.</title>
        <authorList>
            <consortium name="Agbiome Team Llc"/>
            <person name="Bleich R.M."/>
            <person name="Grubbs K.J."/>
            <person name="Santa Maria K.C."/>
            <person name="Allen S.E."/>
            <person name="Farag S."/>
            <person name="Shank E.A."/>
            <person name="Bowers A."/>
        </authorList>
    </citation>
    <scope>NUCLEOTIDE SEQUENCE [LARGE SCALE GENOMIC DNA]</scope>
    <source>
        <strain evidence="1 2">AFS021349</strain>
    </source>
</reference>
<gene>
    <name evidence="1" type="ORF">CN585_28440</name>
</gene>
<accession>A0A2A8H760</accession>
<dbReference type="RefSeq" id="WP_098227912.1">
    <property type="nucleotide sequence ID" value="NZ_NUBY01000258.1"/>
</dbReference>
<dbReference type="EMBL" id="NUBY01000258">
    <property type="protein sequence ID" value="PEP89764.1"/>
    <property type="molecule type" value="Genomic_DNA"/>
</dbReference>
<sequence>MEHIETDLQRKIDALGLYVVDDMVYTEHLKVFEKIGFDVMHFTYYKWYGKRFVPYSKEYLISVTMEDLLRRDKEKYKQYTSSFFVRLKRKLDVWTLKGKVKSVGGLANWLQKHSKDEEG</sequence>
<dbReference type="AlphaFoldDB" id="A0A2A8H760"/>
<comment type="caution">
    <text evidence="1">The sequence shown here is derived from an EMBL/GenBank/DDBJ whole genome shotgun (WGS) entry which is preliminary data.</text>
</comment>
<dbReference type="Proteomes" id="UP000220841">
    <property type="component" value="Unassembled WGS sequence"/>
</dbReference>
<name>A0A2A8H760_9BACI</name>
<evidence type="ECO:0000313" key="1">
    <source>
        <dbReference type="EMBL" id="PEP89764.1"/>
    </source>
</evidence>
<organism evidence="1 2">
    <name type="scientific">Bacillus toyonensis</name>
    <dbReference type="NCBI Taxonomy" id="155322"/>
    <lineage>
        <taxon>Bacteria</taxon>
        <taxon>Bacillati</taxon>
        <taxon>Bacillota</taxon>
        <taxon>Bacilli</taxon>
        <taxon>Bacillales</taxon>
        <taxon>Bacillaceae</taxon>
        <taxon>Bacillus</taxon>
        <taxon>Bacillus cereus group</taxon>
    </lineage>
</organism>
<evidence type="ECO:0000313" key="2">
    <source>
        <dbReference type="Proteomes" id="UP000220841"/>
    </source>
</evidence>